<accession>A0ACC3NCM3</accession>
<dbReference type="EMBL" id="JAUTXU010000059">
    <property type="protein sequence ID" value="KAK3713919.1"/>
    <property type="molecule type" value="Genomic_DNA"/>
</dbReference>
<organism evidence="1 2">
    <name type="scientific">Vermiconidia calcicola</name>
    <dbReference type="NCBI Taxonomy" id="1690605"/>
    <lineage>
        <taxon>Eukaryota</taxon>
        <taxon>Fungi</taxon>
        <taxon>Dikarya</taxon>
        <taxon>Ascomycota</taxon>
        <taxon>Pezizomycotina</taxon>
        <taxon>Dothideomycetes</taxon>
        <taxon>Dothideomycetidae</taxon>
        <taxon>Mycosphaerellales</taxon>
        <taxon>Extremaceae</taxon>
        <taxon>Vermiconidia</taxon>
    </lineage>
</organism>
<gene>
    <name evidence="1" type="primary">GCN2_2</name>
    <name evidence="1" type="ORF">LTR37_008169</name>
</gene>
<evidence type="ECO:0000313" key="1">
    <source>
        <dbReference type="EMBL" id="KAK3713919.1"/>
    </source>
</evidence>
<proteinExistence type="predicted"/>
<dbReference type="Proteomes" id="UP001281147">
    <property type="component" value="Unassembled WGS sequence"/>
</dbReference>
<keyword evidence="2" id="KW-1185">Reference proteome</keyword>
<evidence type="ECO:0000313" key="2">
    <source>
        <dbReference type="Proteomes" id="UP001281147"/>
    </source>
</evidence>
<keyword evidence="1" id="KW-0418">Kinase</keyword>
<protein>
    <submittedName>
        <fullName evidence="1">Eukaryotic translation initiation factor 2-alpha kinase</fullName>
        <ecNumber evidence="1">2.7.11.1</ecNumber>
    </submittedName>
</protein>
<sequence length="1558" mass="173826">MAPKPPWNNKATTATPSVRKTNVAEQNAPTNINYEEAQSEEIEALGSIFGDDYEDLEAKGAWSKTTDRSFKLRIKPTLDEGTFITLTVRLTATYPKTAPLLTVDGLQDYHERTQKRINNIVENRPKKLLGEVMIFDISNEIRDALDDAIQAKQQGTLPSLEDQRAKDEEVATELARQAEEAESRRLQAEQDEEDRVLKQMMEEEITRREMRKPSKVATAEPTEGVASNIITFDQPARLQVGSESASFTEVDIISPLSVKRNESVFLAKPRLANSSASVVIAVKLCTISKTREEVMELESLLQAAQKLRHAGLLNIPAYRINRLDTIKSELILCSEYADRGTLRDLLELGSLHVNKARQFAIELLEALDYLHSNGVAHGSLSSRNVALAGGPLVTLKLVDFGLSPVLPAEEAQSSKWRPPESDNTSPATQRKSDIWRFGVVASEMFLGLQIMAQYSSPQLMLGRLELSDSFDDLLRKPFTAEAKKRPSAFDLLPAEFLRTDDPVMDDSLPRESPARASAGFPSPAKRRSRHDSSSLFEPMSRYATDFTELGRLGKGGFGEVVKARNKLDGGVYAVKKIKQAPHLLDQVISEVMVLNRLNHPYVVRYFSTWVEEDASGVVIDDSTTDTGTATETITEEDDSEEPRMDFGYQSTGGLDFVSSAGYPQVEFGDDSENESLEEEDDDESESSEPLPNGTPAVASPEASGGGNIRLRKTRSDSHRAPSTLYIQMEYCERHTLRDLVRKSMSIDDAWRYVRQVTEGLAHIHGHGIIHRDLKPDNVFLEVAGNPKIGDFGLATTAQQHFADRAVAMSGHSGGDMTRSIGTALYVAPEIRTKSNASYNDKVDMYSLGIIFYEMCEPFGTAMERIRALQEIREKDHELPTAYQANGSKAAQGKLISCLISHKPSQRPSSTELLRSDILPLKIEDETIRQALNGLSDPRSPYHQKMMSALFSHEYVNTNRAKAMAWDARATGLNEDASRLRLRGIARHTLETVFRRHGAEEVRRQTIFPRSGYYTNPNVVQLLDASCNLLQLPYDLTLPYARQLGQQSSDVRCTFTFGNAYRDQFTGGPPRVSEEVDFDILDSGAEDDRARNEAEVLKAVDEIVCDMPSFAASATISFHLNHASILDAILDHSRVPIAQQPAAQEMISKLGFHQHTWSKARADLRKFGLPDTTLDDLQQFDFRDVPDKAFARLRTLLEGAANSRLQNKLNIGISALSEVLRYTEHFNIQRKTYITPLGSVNAKFYEDGILFQCVLERKSNRVVVAAGGRYDSLVRAHQTPEMRAKTQGVVGVSIGLDPIISSMMKNSETTTKKAYLKDQKREEPTSKRCDVGITASGSDAVRMAGVKVLASLWASDISAELVTGRAGYDKEYSFVVTIRHEASNTVRVASTRSEAEETDVPFAGLVSHLQQELRELQSTKPRPPALLRQSSSYHQEADRKSSVQVLLARHGSKKSNKYQIVSDAQEQWSRKLDGAKDAPILAVETRDDVLELVQLTRLSDAESWRKAVQSVQLNDRQYVQQIQEMLMAWRKQWAEGDGVREACVFNFRTQHCVYYDLGL</sequence>
<keyword evidence="1" id="KW-0808">Transferase</keyword>
<comment type="caution">
    <text evidence="1">The sequence shown here is derived from an EMBL/GenBank/DDBJ whole genome shotgun (WGS) entry which is preliminary data.</text>
</comment>
<dbReference type="EC" id="2.7.11.1" evidence="1"/>
<name>A0ACC3NCM3_9PEZI</name>
<keyword evidence="1" id="KW-0396">Initiation factor</keyword>
<keyword evidence="1" id="KW-0648">Protein biosynthesis</keyword>
<reference evidence="1" key="1">
    <citation type="submission" date="2023-07" db="EMBL/GenBank/DDBJ databases">
        <title>Black Yeasts Isolated from many extreme environments.</title>
        <authorList>
            <person name="Coleine C."/>
            <person name="Stajich J.E."/>
            <person name="Selbmann L."/>
        </authorList>
    </citation>
    <scope>NUCLEOTIDE SEQUENCE</scope>
    <source>
        <strain evidence="1">CCFEE 5714</strain>
    </source>
</reference>